<dbReference type="SUPFAM" id="SSF49464">
    <property type="entry name" value="Carboxypeptidase regulatory domain-like"/>
    <property type="match status" value="1"/>
</dbReference>
<feature type="domain" description="TonB-dependent receptor plug" evidence="12">
    <location>
        <begin position="115"/>
        <end position="222"/>
    </location>
</feature>
<reference evidence="13" key="1">
    <citation type="journal article" date="2020" name="mSystems">
        <title>Genome- and Community-Level Interaction Insights into Carbon Utilization and Element Cycling Functions of Hydrothermarchaeota in Hydrothermal Sediment.</title>
        <authorList>
            <person name="Zhou Z."/>
            <person name="Liu Y."/>
            <person name="Xu W."/>
            <person name="Pan J."/>
            <person name="Luo Z.H."/>
            <person name="Li M."/>
        </authorList>
    </citation>
    <scope>NUCLEOTIDE SEQUENCE [LARGE SCALE GENOMIC DNA]</scope>
    <source>
        <strain evidence="13">SpSt-1235</strain>
    </source>
</reference>
<keyword evidence="7 8" id="KW-0998">Cell outer membrane</keyword>
<evidence type="ECO:0000259" key="12">
    <source>
        <dbReference type="Pfam" id="PF07715"/>
    </source>
</evidence>
<dbReference type="Gene3D" id="2.170.130.10">
    <property type="entry name" value="TonB-dependent receptor, plug domain"/>
    <property type="match status" value="1"/>
</dbReference>
<dbReference type="PROSITE" id="PS52016">
    <property type="entry name" value="TONB_DEPENDENT_REC_3"/>
    <property type="match status" value="1"/>
</dbReference>
<dbReference type="InterPro" id="IPR023996">
    <property type="entry name" value="TonB-dep_OMP_SusC/RagA"/>
</dbReference>
<dbReference type="Pfam" id="PF00593">
    <property type="entry name" value="TonB_dep_Rec_b-barrel"/>
    <property type="match status" value="1"/>
</dbReference>
<comment type="caution">
    <text evidence="13">The sequence shown here is derived from an EMBL/GenBank/DDBJ whole genome shotgun (WGS) entry which is preliminary data.</text>
</comment>
<evidence type="ECO:0000256" key="1">
    <source>
        <dbReference type="ARBA" id="ARBA00004571"/>
    </source>
</evidence>
<dbReference type="NCBIfam" id="TIGR04057">
    <property type="entry name" value="SusC_RagA_signa"/>
    <property type="match status" value="1"/>
</dbReference>
<gene>
    <name evidence="13" type="ORF">ENO10_03595</name>
</gene>
<dbReference type="InterPro" id="IPR023997">
    <property type="entry name" value="TonB-dep_OMP_SusC/RagA_CS"/>
</dbReference>
<keyword evidence="4 8" id="KW-0812">Transmembrane</keyword>
<dbReference type="GO" id="GO:0009279">
    <property type="term" value="C:cell outer membrane"/>
    <property type="evidence" value="ECO:0007669"/>
    <property type="project" value="UniProtKB-SubCell"/>
</dbReference>
<evidence type="ECO:0000256" key="6">
    <source>
        <dbReference type="ARBA" id="ARBA00023136"/>
    </source>
</evidence>
<evidence type="ECO:0000313" key="13">
    <source>
        <dbReference type="EMBL" id="HER40283.1"/>
    </source>
</evidence>
<proteinExistence type="inferred from homology"/>
<keyword evidence="6 8" id="KW-0472">Membrane</keyword>
<name>A0A7C2M1X8_9FLAO</name>
<dbReference type="Gene3D" id="2.60.40.1120">
    <property type="entry name" value="Carboxypeptidase-like, regulatory domain"/>
    <property type="match status" value="1"/>
</dbReference>
<dbReference type="Proteomes" id="UP000885753">
    <property type="component" value="Unassembled WGS sequence"/>
</dbReference>
<evidence type="ECO:0000256" key="4">
    <source>
        <dbReference type="ARBA" id="ARBA00022692"/>
    </source>
</evidence>
<keyword evidence="2 8" id="KW-0813">Transport</keyword>
<sequence>MKKRLSGILTLLLVLVVQISFAQQKQVTGNVIDEEGLPLPGVNVVVKGTSNGTTTDFNGDYSISAAEGQTLVFSYVGFLPQEKLIGAENEIDVVLNLDAGTLEEVVVVGYGTATKQSFTGTATKVDGELLDRKNVSDVSQALAGEAAGVRVINTSGQPGTEATIRIRGIGSVNGNRDPLFVVDGVPFNGNISSINPADIESTTILKDAAATSIYGARGANGVIVITTKDGSRSGSFVEVELKTGQNFQLLPRYSTIESPERYIELAYESVANEGQYAYESDPAAWAEAYLFHDRYGINNRYNIWGVPVSELIDPATGQVREGVERLYDPEDWEDYGYQASTRTEANLRMSGGNEKSTYYASMGYLKDVGYIVNSDYERYSARLNITHEVKDWLSGSMDLGYALSESNQNGQSEDSGSIFWFSDNIPSIYPLFLRDENGEIVPDPIFGGNQYDYGVGRGFGALTNAIADAHYDVNQTIRHEINANTSLTATLADGLTFETRFGLQYFNDSDDIQNNPFYGSAAGQNGSIFKRKIERFSYNFLQLLRYRKSFGDHSLEAFVAHEANSWEQKLMSASMSNLVVANGLELNNGVVSTPPSSYTNDYTLESYFGQINYDFDDKYFLSGTVRRDGSSRFLGDNKWGTFGAVGAAWVLSNEDFLADQNTLSNLKLKASYGLIGEQAGVGFYPGYDLFSVNNLNGGLSLIFDTKGNPDLTWETSKMFQTGVEFGLGKYLDASVDYYVKNTDDLLFERRVAPSVGYAILNVNDGKLRNTGVEFDVTGHIISQKDLFLDLSINGEIVQNELLEMPIEPATGEPKLLDIAGYYGRAEGHSIYDFYLREWAGVDPETGVAQWNLYFNDANSNGVLDTGEQRIASLYEYLNENPENEGNVAQTTTTSYSQATQKFVGKSAVPDVRGAFNLATGYKGFTLSAQFLYQLGGYSYDFVYARLMHNDMVGSNNWHTDILNRWQEPGDITDVPRLSNNADINVSSASTRFLTKSDFLSLNNVRLGYTVPAAYTENIGVSNLSIYVSGDNLMLLSERDGFNPSVSEAGESDWYTYSPLSTVTAGVKVKF</sequence>
<dbReference type="Pfam" id="PF07715">
    <property type="entry name" value="Plug"/>
    <property type="match status" value="1"/>
</dbReference>
<dbReference type="InterPro" id="IPR012910">
    <property type="entry name" value="Plug_dom"/>
</dbReference>
<dbReference type="InterPro" id="IPR039426">
    <property type="entry name" value="TonB-dep_rcpt-like"/>
</dbReference>
<evidence type="ECO:0000256" key="3">
    <source>
        <dbReference type="ARBA" id="ARBA00022452"/>
    </source>
</evidence>
<evidence type="ECO:0000256" key="10">
    <source>
        <dbReference type="SAM" id="SignalP"/>
    </source>
</evidence>
<evidence type="ECO:0000256" key="9">
    <source>
        <dbReference type="RuleBase" id="RU003357"/>
    </source>
</evidence>
<evidence type="ECO:0000256" key="5">
    <source>
        <dbReference type="ARBA" id="ARBA00023077"/>
    </source>
</evidence>
<dbReference type="AlphaFoldDB" id="A0A7C2M1X8"/>
<dbReference type="InterPro" id="IPR000531">
    <property type="entry name" value="Beta-barrel_TonB"/>
</dbReference>
<dbReference type="Pfam" id="PF13715">
    <property type="entry name" value="CarbopepD_reg_2"/>
    <property type="match status" value="1"/>
</dbReference>
<dbReference type="Gene3D" id="2.40.170.20">
    <property type="entry name" value="TonB-dependent receptor, beta-barrel domain"/>
    <property type="match status" value="1"/>
</dbReference>
<keyword evidence="5 9" id="KW-0798">TonB box</keyword>
<evidence type="ECO:0000256" key="2">
    <source>
        <dbReference type="ARBA" id="ARBA00022448"/>
    </source>
</evidence>
<comment type="subcellular location">
    <subcellularLocation>
        <location evidence="1 8">Cell outer membrane</location>
        <topology evidence="1 8">Multi-pass membrane protein</topology>
    </subcellularLocation>
</comment>
<dbReference type="InterPro" id="IPR036942">
    <property type="entry name" value="Beta-barrel_TonB_sf"/>
</dbReference>
<feature type="chain" id="PRO_5027788027" evidence="10">
    <location>
        <begin position="23"/>
        <end position="1070"/>
    </location>
</feature>
<evidence type="ECO:0000256" key="7">
    <source>
        <dbReference type="ARBA" id="ARBA00023237"/>
    </source>
</evidence>
<organism evidence="13">
    <name type="scientific">Salinimicrobium catena</name>
    <dbReference type="NCBI Taxonomy" id="390640"/>
    <lineage>
        <taxon>Bacteria</taxon>
        <taxon>Pseudomonadati</taxon>
        <taxon>Bacteroidota</taxon>
        <taxon>Flavobacteriia</taxon>
        <taxon>Flavobacteriales</taxon>
        <taxon>Flavobacteriaceae</taxon>
        <taxon>Salinimicrobium</taxon>
    </lineage>
</organism>
<dbReference type="SUPFAM" id="SSF56935">
    <property type="entry name" value="Porins"/>
    <property type="match status" value="1"/>
</dbReference>
<protein>
    <submittedName>
        <fullName evidence="13">TonB-dependent receptor</fullName>
    </submittedName>
</protein>
<accession>A0A7C2M1X8</accession>
<keyword evidence="3 8" id="KW-1134">Transmembrane beta strand</keyword>
<dbReference type="InterPro" id="IPR008969">
    <property type="entry name" value="CarboxyPept-like_regulatory"/>
</dbReference>
<dbReference type="FunFam" id="2.170.130.10:FF:000003">
    <property type="entry name" value="SusC/RagA family TonB-linked outer membrane protein"/>
    <property type="match status" value="1"/>
</dbReference>
<evidence type="ECO:0000259" key="11">
    <source>
        <dbReference type="Pfam" id="PF00593"/>
    </source>
</evidence>
<dbReference type="InterPro" id="IPR037066">
    <property type="entry name" value="Plug_dom_sf"/>
</dbReference>
<comment type="similarity">
    <text evidence="8 9">Belongs to the TonB-dependent receptor family.</text>
</comment>
<dbReference type="EMBL" id="DSEE01000264">
    <property type="protein sequence ID" value="HER40283.1"/>
    <property type="molecule type" value="Genomic_DNA"/>
</dbReference>
<dbReference type="FunFam" id="2.60.40.1120:FF:000003">
    <property type="entry name" value="Outer membrane protein Omp121"/>
    <property type="match status" value="1"/>
</dbReference>
<dbReference type="NCBIfam" id="TIGR04056">
    <property type="entry name" value="OMP_RagA_SusC"/>
    <property type="match status" value="1"/>
</dbReference>
<feature type="domain" description="TonB-dependent receptor-like beta-barrel" evidence="11">
    <location>
        <begin position="450"/>
        <end position="1032"/>
    </location>
</feature>
<keyword evidence="13" id="KW-0675">Receptor</keyword>
<keyword evidence="10" id="KW-0732">Signal</keyword>
<feature type="signal peptide" evidence="10">
    <location>
        <begin position="1"/>
        <end position="22"/>
    </location>
</feature>
<evidence type="ECO:0000256" key="8">
    <source>
        <dbReference type="PROSITE-ProRule" id="PRU01360"/>
    </source>
</evidence>